<dbReference type="GO" id="GO:0003676">
    <property type="term" value="F:nucleic acid binding"/>
    <property type="evidence" value="ECO:0007669"/>
    <property type="project" value="InterPro"/>
</dbReference>
<dbReference type="OrthoDB" id="7491038at2759"/>
<dbReference type="RefSeq" id="XP_028042889.1">
    <property type="nucleotide sequence ID" value="XM_028187088.1"/>
</dbReference>
<evidence type="ECO:0000256" key="1">
    <source>
        <dbReference type="ARBA" id="ARBA00022723"/>
    </source>
</evidence>
<dbReference type="Proteomes" id="UP000504629">
    <property type="component" value="Unplaced"/>
</dbReference>
<dbReference type="InterPro" id="IPR036236">
    <property type="entry name" value="Znf_C2H2_sf"/>
</dbReference>
<keyword evidence="2" id="KW-0863">Zinc-finger</keyword>
<keyword evidence="5" id="KW-1185">Reference proteome</keyword>
<dbReference type="InterPro" id="IPR013085">
    <property type="entry name" value="U1-CZ_Znf_C2H2"/>
</dbReference>
<dbReference type="InterPro" id="IPR003604">
    <property type="entry name" value="Matrin/U1-like-C_Znf_C2H2"/>
</dbReference>
<proteinExistence type="predicted"/>
<feature type="domain" description="C2H2-type" evidence="4">
    <location>
        <begin position="339"/>
        <end position="361"/>
    </location>
</feature>
<dbReference type="GO" id="GO:0008270">
    <property type="term" value="F:zinc ion binding"/>
    <property type="evidence" value="ECO:0007669"/>
    <property type="project" value="UniProtKB-KW"/>
</dbReference>
<evidence type="ECO:0000256" key="2">
    <source>
        <dbReference type="ARBA" id="ARBA00022771"/>
    </source>
</evidence>
<accession>A0A6J2KL94</accession>
<keyword evidence="1" id="KW-0479">Metal-binding</keyword>
<dbReference type="AlphaFoldDB" id="A0A6J2KL94"/>
<evidence type="ECO:0000313" key="6">
    <source>
        <dbReference type="RefSeq" id="XP_028042889.1"/>
    </source>
</evidence>
<dbReference type="InterPro" id="IPR013087">
    <property type="entry name" value="Znf_C2H2_type"/>
</dbReference>
<dbReference type="PROSITE" id="PS00028">
    <property type="entry name" value="ZINC_FINGER_C2H2_1"/>
    <property type="match status" value="1"/>
</dbReference>
<dbReference type="Pfam" id="PF06220">
    <property type="entry name" value="zf-U1"/>
    <property type="match status" value="1"/>
</dbReference>
<sequence length="385" mass="44827">MASKFTKNAILTRTLHSCCLVCETYLPSERDVALHISKEEHKKSLEASSFVAEFIEDRIRKVKKGFFCEFCNKYLSTIIKGRFHVTGNEHIRNKGAYLFERLENGMVLFRNIVITKEAWNGIIGKKCIICAIEFNDVKKHITSVKHIFNMLKFDVQFGIYGGLYRKTMDDSFHCLTCNEVFESPTRACISSHFLHPNHQEIYDKLEKSSKEQIEQSNYQQKLSNLTDPKGTAESKDPILKKVPMERYINDFYPIKNPCLGGTDIVINMRTVVNIFSFYFITQLNSLICEVCEVTLTLDEIDTHKVTKKHERAMMDTPVIVLRCAEDEFIREVRPEIYHCGYCNITYNGLSKIVYHLNTSNHKECKTSSSWRFYMHIQTKNKNKQQ</sequence>
<dbReference type="KEGG" id="bman:114252563"/>
<evidence type="ECO:0000259" key="4">
    <source>
        <dbReference type="PROSITE" id="PS00028"/>
    </source>
</evidence>
<dbReference type="RefSeq" id="XP_028042890.1">
    <property type="nucleotide sequence ID" value="XM_028187089.1"/>
</dbReference>
<reference evidence="6 7" key="1">
    <citation type="submission" date="2025-04" db="UniProtKB">
        <authorList>
            <consortium name="RefSeq"/>
        </authorList>
    </citation>
    <scope>IDENTIFICATION</scope>
    <source>
        <tissue evidence="6 7">Silk gland</tissue>
    </source>
</reference>
<dbReference type="SUPFAM" id="SSF57667">
    <property type="entry name" value="beta-beta-alpha zinc fingers"/>
    <property type="match status" value="1"/>
</dbReference>
<dbReference type="GeneID" id="114252563"/>
<keyword evidence="3" id="KW-0862">Zinc</keyword>
<evidence type="ECO:0000313" key="5">
    <source>
        <dbReference type="Proteomes" id="UP000504629"/>
    </source>
</evidence>
<dbReference type="SMART" id="SM00451">
    <property type="entry name" value="ZnF_U1"/>
    <property type="match status" value="3"/>
</dbReference>
<dbReference type="SMART" id="SM00355">
    <property type="entry name" value="ZnF_C2H2"/>
    <property type="match status" value="5"/>
</dbReference>
<evidence type="ECO:0000313" key="7">
    <source>
        <dbReference type="RefSeq" id="XP_028042890.1"/>
    </source>
</evidence>
<evidence type="ECO:0000256" key="3">
    <source>
        <dbReference type="ARBA" id="ARBA00022833"/>
    </source>
</evidence>
<gene>
    <name evidence="6 7" type="primary">LOC114252563</name>
</gene>
<organism evidence="5 7">
    <name type="scientific">Bombyx mandarina</name>
    <name type="common">Wild silk moth</name>
    <name type="synonym">Wild silkworm</name>
    <dbReference type="NCBI Taxonomy" id="7092"/>
    <lineage>
        <taxon>Eukaryota</taxon>
        <taxon>Metazoa</taxon>
        <taxon>Ecdysozoa</taxon>
        <taxon>Arthropoda</taxon>
        <taxon>Hexapoda</taxon>
        <taxon>Insecta</taxon>
        <taxon>Pterygota</taxon>
        <taxon>Neoptera</taxon>
        <taxon>Endopterygota</taxon>
        <taxon>Lepidoptera</taxon>
        <taxon>Glossata</taxon>
        <taxon>Ditrysia</taxon>
        <taxon>Bombycoidea</taxon>
        <taxon>Bombycidae</taxon>
        <taxon>Bombycinae</taxon>
        <taxon>Bombyx</taxon>
    </lineage>
</organism>
<name>A0A6J2KL94_BOMMA</name>
<protein>
    <submittedName>
        <fullName evidence="6 7">Uncharacterized protein LOC114252563</fullName>
    </submittedName>
</protein>